<name>A0AAD4XWS5_9MAGN</name>
<dbReference type="EMBL" id="JAJJMB010002020">
    <property type="protein sequence ID" value="KAI3954232.1"/>
    <property type="molecule type" value="Genomic_DNA"/>
</dbReference>
<organism evidence="2 3">
    <name type="scientific">Papaver atlanticum</name>
    <dbReference type="NCBI Taxonomy" id="357466"/>
    <lineage>
        <taxon>Eukaryota</taxon>
        <taxon>Viridiplantae</taxon>
        <taxon>Streptophyta</taxon>
        <taxon>Embryophyta</taxon>
        <taxon>Tracheophyta</taxon>
        <taxon>Spermatophyta</taxon>
        <taxon>Magnoliopsida</taxon>
        <taxon>Ranunculales</taxon>
        <taxon>Papaveraceae</taxon>
        <taxon>Papaveroideae</taxon>
        <taxon>Papaver</taxon>
    </lineage>
</organism>
<feature type="compositionally biased region" description="Basic and acidic residues" evidence="1">
    <location>
        <begin position="91"/>
        <end position="104"/>
    </location>
</feature>
<protein>
    <submittedName>
        <fullName evidence="2">Uncharacterized protein</fullName>
    </submittedName>
</protein>
<dbReference type="AlphaFoldDB" id="A0AAD4XWS5"/>
<keyword evidence="3" id="KW-1185">Reference proteome</keyword>
<feature type="non-terminal residue" evidence="2">
    <location>
        <position position="1"/>
    </location>
</feature>
<evidence type="ECO:0000313" key="2">
    <source>
        <dbReference type="EMBL" id="KAI3954232.1"/>
    </source>
</evidence>
<proteinExistence type="predicted"/>
<feature type="compositionally biased region" description="Polar residues" evidence="1">
    <location>
        <begin position="57"/>
        <end position="72"/>
    </location>
</feature>
<accession>A0AAD4XWS5</accession>
<feature type="region of interest" description="Disordered" evidence="1">
    <location>
        <begin position="57"/>
        <end position="121"/>
    </location>
</feature>
<gene>
    <name evidence="2" type="ORF">MKW98_018056</name>
</gene>
<evidence type="ECO:0000313" key="3">
    <source>
        <dbReference type="Proteomes" id="UP001202328"/>
    </source>
</evidence>
<sequence length="121" mass="13090">RGQALANSMTSCIRSNGVIRAPQQKTLQEQIRNMHDPTMIDLYEGLVTEERGLKRSINSFGGASTSHSQPSPRSKETNFEEEVYGVGTIQRGDRGCGGRRDGPRTRGGGNTNKRGCGGRPG</sequence>
<dbReference type="Proteomes" id="UP001202328">
    <property type="component" value="Unassembled WGS sequence"/>
</dbReference>
<reference evidence="2" key="1">
    <citation type="submission" date="2022-04" db="EMBL/GenBank/DDBJ databases">
        <title>A functionally conserved STORR gene fusion in Papaver species that diverged 16.8 million years ago.</title>
        <authorList>
            <person name="Catania T."/>
        </authorList>
    </citation>
    <scope>NUCLEOTIDE SEQUENCE</scope>
    <source>
        <strain evidence="2">S-188037</strain>
    </source>
</reference>
<evidence type="ECO:0000256" key="1">
    <source>
        <dbReference type="SAM" id="MobiDB-lite"/>
    </source>
</evidence>
<feature type="compositionally biased region" description="Gly residues" evidence="1">
    <location>
        <begin position="105"/>
        <end position="121"/>
    </location>
</feature>
<comment type="caution">
    <text evidence="2">The sequence shown here is derived from an EMBL/GenBank/DDBJ whole genome shotgun (WGS) entry which is preliminary data.</text>
</comment>